<feature type="signal peptide" evidence="10">
    <location>
        <begin position="1"/>
        <end position="21"/>
    </location>
</feature>
<dbReference type="InterPro" id="IPR036942">
    <property type="entry name" value="Beta-barrel_TonB_sf"/>
</dbReference>
<evidence type="ECO:0000256" key="1">
    <source>
        <dbReference type="ARBA" id="ARBA00004571"/>
    </source>
</evidence>
<evidence type="ECO:0000256" key="6">
    <source>
        <dbReference type="ARBA" id="ARBA00023136"/>
    </source>
</evidence>
<protein>
    <submittedName>
        <fullName evidence="13 14">TonB-dependent receptor</fullName>
    </submittedName>
</protein>
<dbReference type="RefSeq" id="WP_004208115.1">
    <property type="nucleotide sequence ID" value="NZ_CP047218.1"/>
</dbReference>
<sequence length="856" mass="91113">MKRLSALKLSLVIATSWSACAMAQEAPQEPQADEGAAIIVTGTRAVGMSAAEAAAPVQVLSEEAIAHVGQPNLNQALTQIVPSFTAQTQGTDMSSFSLSARLRGLSPNHTLLLVNGKRRHGSAILQVATGPFGGSAAPSLDLIPPDAVERIEILQEGAAAVYGTDAIAGVINLILKDDTEGGSFKITGGQNYDSEGETFSVSGNVGFKLGEDGYFNLSGFHRRQDYTTTGTGQVQVTQLDGSLQPNAPAQWSNLTGDALAGINGGQPKTYLTEFFYNMGYDFGGVELYSFGNYARRIGYAKQGYRHPKRVCYESGNLGGSVTTAAYDPSICYGNTGVVGMVPLQHVTEDEYSFTVGAKGEFGGGWNYDLSTTYGHDKNEIWTENSAHREVWQETYAQYLNGSGVLPNTPDSAYDGGFRLSQTTVTADIRKEFDLGLADPLTFAFGGEYRRDTYTIVAGDYYSTYKTGVQSFPGYKESDAGDWNRSAKAGYINVIVNPVEKWTVDLAGRYEDYSDFGDTLIGKATTRFDFSDAVAIRGTVSTGFRAPTLAEQHYSTVAVGPTSAVAVLPAGSPAATLLGFSALKPEKSTNFSGGFVFRPIPKLAVTLDGYLIKIKDRIALTAARYAVQGGVATAEAPAIISALQAAGVVFDAALPNIGAQSFTNGIDTRTWGIDFSAAYPVALDFGSLNLSVSANYNKTKITKNKIPTVFSNISESYVEDASPDYKVVLGALFKSGAFTVNLRETFYGKTSVLVQPGVSNASLIAAGLPTIYEAKVKPTGITDLEVSYAFNDAMTFSLGANNLFDKIPETPALLKGVTIPAGTSPYINGSTTYNSPYGFGPYGTSGGYYYARIDFKF</sequence>
<keyword evidence="4 8" id="KW-0812">Transmembrane</keyword>
<evidence type="ECO:0000313" key="15">
    <source>
        <dbReference type="Proteomes" id="UP000028534"/>
    </source>
</evidence>
<dbReference type="Gene3D" id="2.170.130.10">
    <property type="entry name" value="TonB-dependent receptor, plug domain"/>
    <property type="match status" value="1"/>
</dbReference>
<evidence type="ECO:0000256" key="7">
    <source>
        <dbReference type="ARBA" id="ARBA00023237"/>
    </source>
</evidence>
<keyword evidence="2 8" id="KW-0813">Transport</keyword>
<evidence type="ECO:0000256" key="4">
    <source>
        <dbReference type="ARBA" id="ARBA00022692"/>
    </source>
</evidence>
<dbReference type="SUPFAM" id="SSF56935">
    <property type="entry name" value="Porins"/>
    <property type="match status" value="1"/>
</dbReference>
<evidence type="ECO:0000256" key="8">
    <source>
        <dbReference type="PROSITE-ProRule" id="PRU01360"/>
    </source>
</evidence>
<keyword evidence="6 8" id="KW-0472">Membrane</keyword>
<dbReference type="Pfam" id="PF00593">
    <property type="entry name" value="TonB_dep_Rec_b-barrel"/>
    <property type="match status" value="1"/>
</dbReference>
<evidence type="ECO:0000313" key="14">
    <source>
        <dbReference type="EMBL" id="QHD68170.1"/>
    </source>
</evidence>
<dbReference type="PROSITE" id="PS51257">
    <property type="entry name" value="PROKAR_LIPOPROTEIN"/>
    <property type="match status" value="1"/>
</dbReference>
<gene>
    <name evidence="13" type="ORF">CP98_00924</name>
    <name evidence="14" type="ORF">GS397_14690</name>
</gene>
<dbReference type="InterPro" id="IPR000531">
    <property type="entry name" value="Beta-barrel_TonB"/>
</dbReference>
<proteinExistence type="inferred from homology"/>
<keyword evidence="7 8" id="KW-0998">Cell outer membrane</keyword>
<dbReference type="Proteomes" id="UP000028534">
    <property type="component" value="Unassembled WGS sequence"/>
</dbReference>
<feature type="domain" description="TonB-dependent receptor-like beta-barrel" evidence="11">
    <location>
        <begin position="359"/>
        <end position="802"/>
    </location>
</feature>
<dbReference type="GO" id="GO:0009279">
    <property type="term" value="C:cell outer membrane"/>
    <property type="evidence" value="ECO:0007669"/>
    <property type="project" value="UniProtKB-SubCell"/>
</dbReference>
<dbReference type="Pfam" id="PF07715">
    <property type="entry name" value="Plug"/>
    <property type="match status" value="1"/>
</dbReference>
<comment type="similarity">
    <text evidence="8 9">Belongs to the TonB-dependent receptor family.</text>
</comment>
<keyword evidence="10" id="KW-0732">Signal</keyword>
<evidence type="ECO:0000256" key="2">
    <source>
        <dbReference type="ARBA" id="ARBA00022448"/>
    </source>
</evidence>
<dbReference type="Proteomes" id="UP000464086">
    <property type="component" value="Chromosome"/>
</dbReference>
<name>A0A084ESE1_SPHYA</name>
<dbReference type="EMBL" id="CP047218">
    <property type="protein sequence ID" value="QHD68170.1"/>
    <property type="molecule type" value="Genomic_DNA"/>
</dbReference>
<evidence type="ECO:0000313" key="13">
    <source>
        <dbReference type="EMBL" id="KEZ20883.1"/>
    </source>
</evidence>
<dbReference type="PANTHER" id="PTHR47234:SF3">
    <property type="entry name" value="SECRETIN_TONB SHORT N-TERMINAL DOMAIN-CONTAINING PROTEIN"/>
    <property type="match status" value="1"/>
</dbReference>
<evidence type="ECO:0000259" key="11">
    <source>
        <dbReference type="Pfam" id="PF00593"/>
    </source>
</evidence>
<feature type="chain" id="PRO_5036290531" evidence="10">
    <location>
        <begin position="22"/>
        <end position="856"/>
    </location>
</feature>
<dbReference type="InterPro" id="IPR012910">
    <property type="entry name" value="Plug_dom"/>
</dbReference>
<comment type="subcellular location">
    <subcellularLocation>
        <location evidence="1 8">Cell outer membrane</location>
        <topology evidence="1 8">Multi-pass membrane protein</topology>
    </subcellularLocation>
</comment>
<evidence type="ECO:0000256" key="5">
    <source>
        <dbReference type="ARBA" id="ARBA00023077"/>
    </source>
</evidence>
<dbReference type="STRING" id="13690.AX777_02710"/>
<dbReference type="Gene3D" id="2.40.170.20">
    <property type="entry name" value="TonB-dependent receptor, beta-barrel domain"/>
    <property type="match status" value="1"/>
</dbReference>
<reference evidence="14 16" key="2">
    <citation type="submission" date="2019-12" db="EMBL/GenBank/DDBJ databases">
        <title>Functional and genomic insights into the Sphingobium yanoikuyae YC-JY1, a bacterium efficiently degrading bisphenol A.</title>
        <authorList>
            <person name="Jia Y."/>
            <person name="Li X."/>
            <person name="Wang J."/>
            <person name="Eltoukhy A."/>
            <person name="Lamraoui I."/>
            <person name="Yan Y."/>
        </authorList>
    </citation>
    <scope>NUCLEOTIDE SEQUENCE [LARGE SCALE GENOMIC DNA]</scope>
    <source>
        <strain evidence="14 16">YC-JY1</strain>
    </source>
</reference>
<dbReference type="PROSITE" id="PS52016">
    <property type="entry name" value="TONB_DEPENDENT_REC_3"/>
    <property type="match status" value="1"/>
</dbReference>
<evidence type="ECO:0000259" key="12">
    <source>
        <dbReference type="Pfam" id="PF07715"/>
    </source>
</evidence>
<dbReference type="PATRIC" id="fig|13690.10.peg.956"/>
<dbReference type="CDD" id="cd01347">
    <property type="entry name" value="ligand_gated_channel"/>
    <property type="match status" value="1"/>
</dbReference>
<evidence type="ECO:0000256" key="3">
    <source>
        <dbReference type="ARBA" id="ARBA00022452"/>
    </source>
</evidence>
<keyword evidence="13" id="KW-0675">Receptor</keyword>
<keyword evidence="3 8" id="KW-1134">Transmembrane beta strand</keyword>
<evidence type="ECO:0000313" key="16">
    <source>
        <dbReference type="Proteomes" id="UP000464086"/>
    </source>
</evidence>
<keyword evidence="5 9" id="KW-0798">TonB box</keyword>
<organism evidence="13 15">
    <name type="scientific">Sphingobium yanoikuyae</name>
    <name type="common">Sphingomonas yanoikuyae</name>
    <dbReference type="NCBI Taxonomy" id="13690"/>
    <lineage>
        <taxon>Bacteria</taxon>
        <taxon>Pseudomonadati</taxon>
        <taxon>Pseudomonadota</taxon>
        <taxon>Alphaproteobacteria</taxon>
        <taxon>Sphingomonadales</taxon>
        <taxon>Sphingomonadaceae</taxon>
        <taxon>Sphingobium</taxon>
    </lineage>
</organism>
<reference evidence="13 15" key="1">
    <citation type="submission" date="2014-03" db="EMBL/GenBank/DDBJ databases">
        <title>Genome sequence of Sphingobium yanoikuyae B1.</title>
        <authorList>
            <person name="Gan H.M."/>
            <person name="Gan H.Y."/>
            <person name="Savka M.A."/>
        </authorList>
    </citation>
    <scope>NUCLEOTIDE SEQUENCE [LARGE SCALE GENOMIC DNA]</scope>
    <source>
        <strain evidence="13 15">B1</strain>
    </source>
</reference>
<accession>A0A084ESE1</accession>
<dbReference type="PANTHER" id="PTHR47234">
    <property type="match status" value="1"/>
</dbReference>
<dbReference type="AlphaFoldDB" id="A0A084ESE1"/>
<dbReference type="InterPro" id="IPR037066">
    <property type="entry name" value="Plug_dom_sf"/>
</dbReference>
<evidence type="ECO:0000256" key="10">
    <source>
        <dbReference type="SAM" id="SignalP"/>
    </source>
</evidence>
<dbReference type="eggNOG" id="COG4771">
    <property type="taxonomic scope" value="Bacteria"/>
</dbReference>
<feature type="domain" description="TonB-dependent receptor plug" evidence="12">
    <location>
        <begin position="51"/>
        <end position="170"/>
    </location>
</feature>
<dbReference type="InterPro" id="IPR039426">
    <property type="entry name" value="TonB-dep_rcpt-like"/>
</dbReference>
<evidence type="ECO:0000256" key="9">
    <source>
        <dbReference type="RuleBase" id="RU003357"/>
    </source>
</evidence>
<dbReference type="EMBL" id="JGVR01000003">
    <property type="protein sequence ID" value="KEZ20883.1"/>
    <property type="molecule type" value="Genomic_DNA"/>
</dbReference>